<evidence type="ECO:0000256" key="3">
    <source>
        <dbReference type="ARBA" id="ARBA00023237"/>
    </source>
</evidence>
<protein>
    <submittedName>
        <fullName evidence="6">TonB-dependent receptor domain-containing protein</fullName>
    </submittedName>
</protein>
<dbReference type="InterPro" id="IPR037066">
    <property type="entry name" value="Plug_dom_sf"/>
</dbReference>
<evidence type="ECO:0000313" key="7">
    <source>
        <dbReference type="Proteomes" id="UP001595793"/>
    </source>
</evidence>
<organism evidence="6 7">
    <name type="scientific">Zunongwangia endophytica</name>
    <dbReference type="NCBI Taxonomy" id="1808945"/>
    <lineage>
        <taxon>Bacteria</taxon>
        <taxon>Pseudomonadati</taxon>
        <taxon>Bacteroidota</taxon>
        <taxon>Flavobacteriia</taxon>
        <taxon>Flavobacteriales</taxon>
        <taxon>Flavobacteriaceae</taxon>
        <taxon>Zunongwangia</taxon>
    </lineage>
</organism>
<dbReference type="Gene3D" id="2.60.40.1120">
    <property type="entry name" value="Carboxypeptidase-like, regulatory domain"/>
    <property type="match status" value="1"/>
</dbReference>
<gene>
    <name evidence="6" type="ORF">ACFOS1_20405</name>
</gene>
<keyword evidence="7" id="KW-1185">Reference proteome</keyword>
<dbReference type="Gene3D" id="2.40.170.20">
    <property type="entry name" value="TonB-dependent receptor, beta-barrel domain"/>
    <property type="match status" value="1"/>
</dbReference>
<dbReference type="EMBL" id="JBHSAS010000034">
    <property type="protein sequence ID" value="MFC4029791.1"/>
    <property type="molecule type" value="Genomic_DNA"/>
</dbReference>
<feature type="signal peptide" evidence="4">
    <location>
        <begin position="1"/>
        <end position="18"/>
    </location>
</feature>
<evidence type="ECO:0000256" key="2">
    <source>
        <dbReference type="ARBA" id="ARBA00023136"/>
    </source>
</evidence>
<dbReference type="Proteomes" id="UP001595793">
    <property type="component" value="Unassembled WGS sequence"/>
</dbReference>
<evidence type="ECO:0000259" key="5">
    <source>
        <dbReference type="Pfam" id="PF14905"/>
    </source>
</evidence>
<dbReference type="InterPro" id="IPR008969">
    <property type="entry name" value="CarboxyPept-like_regulatory"/>
</dbReference>
<proteinExistence type="predicted"/>
<dbReference type="InterPro" id="IPR041700">
    <property type="entry name" value="OMP_b-brl_3"/>
</dbReference>
<keyword evidence="4" id="KW-0732">Signal</keyword>
<dbReference type="SUPFAM" id="SSF56935">
    <property type="entry name" value="Porins"/>
    <property type="match status" value="1"/>
</dbReference>
<comment type="subcellular location">
    <subcellularLocation>
        <location evidence="1">Cell outer membrane</location>
    </subcellularLocation>
</comment>
<keyword evidence="3" id="KW-0998">Cell outer membrane</keyword>
<keyword evidence="6" id="KW-0675">Receptor</keyword>
<name>A0ABV8HHJ6_9FLAO</name>
<dbReference type="RefSeq" id="WP_386270468.1">
    <property type="nucleotide sequence ID" value="NZ_JBHSAS010000034.1"/>
</dbReference>
<dbReference type="Gene3D" id="2.170.130.10">
    <property type="entry name" value="TonB-dependent receptor, plug domain"/>
    <property type="match status" value="1"/>
</dbReference>
<feature type="chain" id="PRO_5045495454" evidence="4">
    <location>
        <begin position="19"/>
        <end position="797"/>
    </location>
</feature>
<dbReference type="InterPro" id="IPR036942">
    <property type="entry name" value="Beta-barrel_TonB_sf"/>
</dbReference>
<accession>A0ABV8HHJ6</accession>
<dbReference type="PANTHER" id="PTHR40980:SF4">
    <property type="entry name" value="TONB-DEPENDENT RECEPTOR-LIKE BETA-BARREL DOMAIN-CONTAINING PROTEIN"/>
    <property type="match status" value="1"/>
</dbReference>
<evidence type="ECO:0000313" key="6">
    <source>
        <dbReference type="EMBL" id="MFC4029791.1"/>
    </source>
</evidence>
<evidence type="ECO:0000256" key="1">
    <source>
        <dbReference type="ARBA" id="ARBA00004442"/>
    </source>
</evidence>
<feature type="domain" description="Outer membrane protein beta-barrel" evidence="5">
    <location>
        <begin position="366"/>
        <end position="772"/>
    </location>
</feature>
<evidence type="ECO:0000256" key="4">
    <source>
        <dbReference type="SAM" id="SignalP"/>
    </source>
</evidence>
<keyword evidence="2" id="KW-0472">Membrane</keyword>
<dbReference type="SUPFAM" id="SSF49464">
    <property type="entry name" value="Carboxypeptidase regulatory domain-like"/>
    <property type="match status" value="1"/>
</dbReference>
<dbReference type="Pfam" id="PF13715">
    <property type="entry name" value="CarbopepD_reg_2"/>
    <property type="match status" value="1"/>
</dbReference>
<reference evidence="7" key="1">
    <citation type="journal article" date="2019" name="Int. J. Syst. Evol. Microbiol.">
        <title>The Global Catalogue of Microorganisms (GCM) 10K type strain sequencing project: providing services to taxonomists for standard genome sequencing and annotation.</title>
        <authorList>
            <consortium name="The Broad Institute Genomics Platform"/>
            <consortium name="The Broad Institute Genome Sequencing Center for Infectious Disease"/>
            <person name="Wu L."/>
            <person name="Ma J."/>
        </authorList>
    </citation>
    <scope>NUCLEOTIDE SEQUENCE [LARGE SCALE GENOMIC DNA]</scope>
    <source>
        <strain evidence="7">CECT 9128</strain>
    </source>
</reference>
<dbReference type="PANTHER" id="PTHR40980">
    <property type="entry name" value="PLUG DOMAIN-CONTAINING PROTEIN"/>
    <property type="match status" value="1"/>
</dbReference>
<comment type="caution">
    <text evidence="6">The sequence shown here is derived from an EMBL/GenBank/DDBJ whole genome shotgun (WGS) entry which is preliminary data.</text>
</comment>
<sequence length="797" mass="90508">MKLFITIFMSLLCCSAISQTKISGKIIENDSTPIAFAEVILKPLNSEKLIGTITEDDGSFQLNATPGNYTLEISYVGQQLFSKAIEVKNEPIDLGTISVENAQKLDEVLITSKKKLIERKIDRLIFNVENSSKSSQGDVVEVLKIVPGIRVENDAINMIGKGNMRVMLNEQILQLSGVDLINFLQSIDSETIKSIEVISNPPARYEAEGNSGLINIILKKPKSDSWNAQLKGTYIQRTKANYRSSANFNINKNKFTFSGRLGFINHQIALQESLKSTYPEETSATLTPIDIDLEGSVASAEISYEIDENWQLGAQYYFNGTTVDIQTSPRTTITQNNSVNSFIRIEGSEPQHPRVHKFNLNSNFNLDSVGKKLILNLDYLYNTNEDKKYYQGIESPSLDENAENSYFRSFNKTNNNYDIYSAKVDVESPLQWIDLDFGAKYAYSDISSDIESFNTGYTSNPTDDIPDVPAIPFNYEENIAAAYISANRNFGERWSAQFGLRLENTAISALSPNLDINREDNYTNLFSTFYINYNLDKETNFSLNYSRRIERPNFRDLNPNTYYRNPLIFYSGNAYLDPSFIHNIEFSVLHHDFVTRLYFTRENNAFGEVPIANTSTNSTGFSYKNYIDRTLLGISESFTWSPIHWWTNVNNLDLNYANSTFNLEQPQADRSGFNSRISTNNDFNINSEKTIIGGINYWYQFAGVDGIFETKAQSSLGLSLQFLLLDKDLNISLRGEDLFRNSIERKTAKINGVTQHIRNFYDTRQFWLSISYKFGNDNLKVRSQKSGNTDTERRAGG</sequence>
<dbReference type="Pfam" id="PF14905">
    <property type="entry name" value="OMP_b-brl_3"/>
    <property type="match status" value="1"/>
</dbReference>